<evidence type="ECO:0000313" key="2">
    <source>
        <dbReference type="Proteomes" id="UP000827872"/>
    </source>
</evidence>
<evidence type="ECO:0000313" key="1">
    <source>
        <dbReference type="EMBL" id="KAH7996129.1"/>
    </source>
</evidence>
<dbReference type="Proteomes" id="UP000827872">
    <property type="component" value="Linkage Group LG15"/>
</dbReference>
<keyword evidence="2" id="KW-1185">Reference proteome</keyword>
<organism evidence="1 2">
    <name type="scientific">Sphaerodactylus townsendi</name>
    <dbReference type="NCBI Taxonomy" id="933632"/>
    <lineage>
        <taxon>Eukaryota</taxon>
        <taxon>Metazoa</taxon>
        <taxon>Chordata</taxon>
        <taxon>Craniata</taxon>
        <taxon>Vertebrata</taxon>
        <taxon>Euteleostomi</taxon>
        <taxon>Lepidosauria</taxon>
        <taxon>Squamata</taxon>
        <taxon>Bifurcata</taxon>
        <taxon>Gekkota</taxon>
        <taxon>Sphaerodactylidae</taxon>
        <taxon>Sphaerodactylus</taxon>
    </lineage>
</organism>
<protein>
    <submittedName>
        <fullName evidence="1">Uncharacterized protein</fullName>
    </submittedName>
</protein>
<proteinExistence type="predicted"/>
<gene>
    <name evidence="1" type="ORF">K3G42_001683</name>
</gene>
<accession>A0ACB8ET73</accession>
<reference evidence="1" key="1">
    <citation type="submission" date="2021-08" db="EMBL/GenBank/DDBJ databases">
        <title>The first chromosome-level gecko genome reveals the dynamic sex chromosomes of Neotropical dwarf geckos (Sphaerodactylidae: Sphaerodactylus).</title>
        <authorList>
            <person name="Pinto B.J."/>
            <person name="Keating S.E."/>
            <person name="Gamble T."/>
        </authorList>
    </citation>
    <scope>NUCLEOTIDE SEQUENCE</scope>
    <source>
        <strain evidence="1">TG3544</strain>
    </source>
</reference>
<comment type="caution">
    <text evidence="1">The sequence shown here is derived from an EMBL/GenBank/DDBJ whole genome shotgun (WGS) entry which is preliminary data.</text>
</comment>
<dbReference type="EMBL" id="CM037628">
    <property type="protein sequence ID" value="KAH7996129.1"/>
    <property type="molecule type" value="Genomic_DNA"/>
</dbReference>
<sequence length="111" mass="12632">MNLRSLWKRDADPGLSLKGIKASEIYSPNPACIFFPSEVLEAWSRFPSTAPKSTRYLISQGVCYLTLCEAGQPKKLAFSYLEELHAEFWELYGKKVPLVSRPYAFIEFGMC</sequence>
<name>A0ACB8ET73_9SAUR</name>